<name>A0A6J5QE48_9CAUD</name>
<dbReference type="EMBL" id="LR797041">
    <property type="protein sequence ID" value="CAB4182513.1"/>
    <property type="molecule type" value="Genomic_DNA"/>
</dbReference>
<protein>
    <submittedName>
        <fullName evidence="2">Uncharacterized protein</fullName>
    </submittedName>
</protein>
<sequence length="168" mass="19063">MIEDIPQDKLVSLGEFAKEASTLTEEISDLENKLKIRSERLRFLTEVSMPEIMMEIGMEQIKLLTGEKCTMTKFYAPSIPPETQEQAFAWLRQTGNDSIIKNKVEASFGKGEDEKVNKLMEQLIDYGFTCKTSVHPMTLKSFVKEQMESGNSLPDSIKVHVGNKVKIK</sequence>
<dbReference type="Pfam" id="PF23984">
    <property type="entry name" value="DUF7307"/>
    <property type="match status" value="1"/>
</dbReference>
<evidence type="ECO:0000256" key="1">
    <source>
        <dbReference type="SAM" id="Coils"/>
    </source>
</evidence>
<organism evidence="2">
    <name type="scientific">uncultured Caudovirales phage</name>
    <dbReference type="NCBI Taxonomy" id="2100421"/>
    <lineage>
        <taxon>Viruses</taxon>
        <taxon>Duplodnaviria</taxon>
        <taxon>Heunggongvirae</taxon>
        <taxon>Uroviricota</taxon>
        <taxon>Caudoviricetes</taxon>
        <taxon>Peduoviridae</taxon>
        <taxon>Maltschvirus</taxon>
        <taxon>Maltschvirus maltsch</taxon>
    </lineage>
</organism>
<keyword evidence="1" id="KW-0175">Coiled coil</keyword>
<gene>
    <name evidence="2" type="ORF">UFOVP1090_17</name>
</gene>
<proteinExistence type="predicted"/>
<feature type="coiled-coil region" evidence="1">
    <location>
        <begin position="13"/>
        <end position="40"/>
    </location>
</feature>
<evidence type="ECO:0000313" key="2">
    <source>
        <dbReference type="EMBL" id="CAB4182513.1"/>
    </source>
</evidence>
<reference evidence="2" key="1">
    <citation type="submission" date="2020-05" db="EMBL/GenBank/DDBJ databases">
        <authorList>
            <person name="Chiriac C."/>
            <person name="Salcher M."/>
            <person name="Ghai R."/>
            <person name="Kavagutti S V."/>
        </authorList>
    </citation>
    <scope>NUCLEOTIDE SEQUENCE</scope>
</reference>
<dbReference type="InterPro" id="IPR055731">
    <property type="entry name" value="Pam3_gp33-like"/>
</dbReference>
<accession>A0A6J5QE48</accession>